<dbReference type="GO" id="GO:0016846">
    <property type="term" value="F:carbon-sulfur lyase activity"/>
    <property type="evidence" value="ECO:0007669"/>
    <property type="project" value="InterPro"/>
</dbReference>
<name>A0A9P8W4V8_9HYPO</name>
<dbReference type="OrthoDB" id="2993351at2759"/>
<comment type="similarity">
    <text evidence="1">Belongs to the Gfa family.</text>
</comment>
<dbReference type="InterPro" id="IPR052355">
    <property type="entry name" value="CENP-V-like"/>
</dbReference>
<evidence type="ECO:0000256" key="3">
    <source>
        <dbReference type="ARBA" id="ARBA00022833"/>
    </source>
</evidence>
<dbReference type="PROSITE" id="PS51891">
    <property type="entry name" value="CENP_V_GFA"/>
    <property type="match status" value="2"/>
</dbReference>
<dbReference type="Gene3D" id="2.170.150.70">
    <property type="match status" value="2"/>
</dbReference>
<organism evidence="5 6">
    <name type="scientific">Thelonectria olida</name>
    <dbReference type="NCBI Taxonomy" id="1576542"/>
    <lineage>
        <taxon>Eukaryota</taxon>
        <taxon>Fungi</taxon>
        <taxon>Dikarya</taxon>
        <taxon>Ascomycota</taxon>
        <taxon>Pezizomycotina</taxon>
        <taxon>Sordariomycetes</taxon>
        <taxon>Hypocreomycetidae</taxon>
        <taxon>Hypocreales</taxon>
        <taxon>Nectriaceae</taxon>
        <taxon>Thelonectria</taxon>
    </lineage>
</organism>
<dbReference type="SUPFAM" id="SSF51316">
    <property type="entry name" value="Mss4-like"/>
    <property type="match status" value="2"/>
</dbReference>
<dbReference type="Proteomes" id="UP000777438">
    <property type="component" value="Unassembled WGS sequence"/>
</dbReference>
<feature type="domain" description="CENP-V/GFA" evidence="4">
    <location>
        <begin position="150"/>
        <end position="292"/>
    </location>
</feature>
<keyword evidence="6" id="KW-1185">Reference proteome</keyword>
<dbReference type="Pfam" id="PF04828">
    <property type="entry name" value="GFA"/>
    <property type="match status" value="2"/>
</dbReference>
<keyword evidence="3" id="KW-0862">Zinc</keyword>
<dbReference type="InterPro" id="IPR006913">
    <property type="entry name" value="CENP-V/GFA"/>
</dbReference>
<evidence type="ECO:0000259" key="4">
    <source>
        <dbReference type="PROSITE" id="PS51891"/>
    </source>
</evidence>
<evidence type="ECO:0000313" key="5">
    <source>
        <dbReference type="EMBL" id="KAH6887496.1"/>
    </source>
</evidence>
<evidence type="ECO:0000313" key="6">
    <source>
        <dbReference type="Proteomes" id="UP000777438"/>
    </source>
</evidence>
<dbReference type="PANTHER" id="PTHR28620:SF1">
    <property type="entry name" value="CENP-V_GFA DOMAIN-CONTAINING PROTEIN"/>
    <property type="match status" value="1"/>
</dbReference>
<keyword evidence="2" id="KW-0479">Metal-binding</keyword>
<evidence type="ECO:0000256" key="1">
    <source>
        <dbReference type="ARBA" id="ARBA00005495"/>
    </source>
</evidence>
<dbReference type="InterPro" id="IPR011057">
    <property type="entry name" value="Mss4-like_sf"/>
</dbReference>
<proteinExistence type="inferred from homology"/>
<accession>A0A9P8W4V8</accession>
<evidence type="ECO:0000256" key="2">
    <source>
        <dbReference type="ARBA" id="ARBA00022723"/>
    </source>
</evidence>
<dbReference type="EMBL" id="JAGPYM010000014">
    <property type="protein sequence ID" value="KAH6887496.1"/>
    <property type="molecule type" value="Genomic_DNA"/>
</dbReference>
<reference evidence="5 6" key="1">
    <citation type="journal article" date="2021" name="Nat. Commun.">
        <title>Genetic determinants of endophytism in the Arabidopsis root mycobiome.</title>
        <authorList>
            <person name="Mesny F."/>
            <person name="Miyauchi S."/>
            <person name="Thiergart T."/>
            <person name="Pickel B."/>
            <person name="Atanasova L."/>
            <person name="Karlsson M."/>
            <person name="Huettel B."/>
            <person name="Barry K.W."/>
            <person name="Haridas S."/>
            <person name="Chen C."/>
            <person name="Bauer D."/>
            <person name="Andreopoulos W."/>
            <person name="Pangilinan J."/>
            <person name="LaButti K."/>
            <person name="Riley R."/>
            <person name="Lipzen A."/>
            <person name="Clum A."/>
            <person name="Drula E."/>
            <person name="Henrissat B."/>
            <person name="Kohler A."/>
            <person name="Grigoriev I.V."/>
            <person name="Martin F.M."/>
            <person name="Hacquard S."/>
        </authorList>
    </citation>
    <scope>NUCLEOTIDE SEQUENCE [LARGE SCALE GENOMIC DNA]</scope>
    <source>
        <strain evidence="5 6">MPI-CAGE-CH-0241</strain>
    </source>
</reference>
<sequence>MAEEQTPTKTYRGNCHCGSFVYEMAIPEIKSVTECNCSICTKKGYLWLFPGSADTLKVVKGSIDDLTNYTFAKGFLHHKFCPQCGTALLATMPTGPPNFNLGVNAHAIQGIDTWSLERSPYDGAALGDKHEAPAYSGTQPEEQIDGGKVHTGSCHCGAVQVALSSKPIDSTFSDKIGECNCSICERNAYVWVWPRREHVVLHGDPNDIGRYFFKGSTLIAKTFCKKCGTQMTNEPALQSEETIATLSEDQKKLYDMMSPLHPVNIRVLEGVHLKDISGKVQRMRGADRPPHYVNP</sequence>
<gene>
    <name evidence="5" type="ORF">B0T10DRAFT_71741</name>
</gene>
<feature type="domain" description="CENP-V/GFA" evidence="4">
    <location>
        <begin position="11"/>
        <end position="122"/>
    </location>
</feature>
<comment type="caution">
    <text evidence="5">The sequence shown here is derived from an EMBL/GenBank/DDBJ whole genome shotgun (WGS) entry which is preliminary data.</text>
</comment>
<dbReference type="PANTHER" id="PTHR28620">
    <property type="entry name" value="CENTROMERE PROTEIN V"/>
    <property type="match status" value="1"/>
</dbReference>
<dbReference type="GO" id="GO:0046872">
    <property type="term" value="F:metal ion binding"/>
    <property type="evidence" value="ECO:0007669"/>
    <property type="project" value="UniProtKB-KW"/>
</dbReference>
<dbReference type="AlphaFoldDB" id="A0A9P8W4V8"/>
<protein>
    <submittedName>
        <fullName evidence="5">Glutathione-dependent formaldehyde-activating enzyme</fullName>
    </submittedName>
</protein>